<keyword evidence="3" id="KW-0540">Nuclease</keyword>
<dbReference type="Pfam" id="PF17921">
    <property type="entry name" value="Integrase_H2C2"/>
    <property type="match status" value="1"/>
</dbReference>
<keyword evidence="2" id="KW-0548">Nucleotidyltransferase</keyword>
<dbReference type="InterPro" id="IPR041588">
    <property type="entry name" value="Integrase_H2C2"/>
</dbReference>
<evidence type="ECO:0000256" key="2">
    <source>
        <dbReference type="ARBA" id="ARBA00022695"/>
    </source>
</evidence>
<keyword evidence="4" id="KW-0255">Endonuclease</keyword>
<dbReference type="Proteomes" id="UP001159659">
    <property type="component" value="Unassembled WGS sequence"/>
</dbReference>
<dbReference type="InterPro" id="IPR036397">
    <property type="entry name" value="RNaseH_sf"/>
</dbReference>
<evidence type="ECO:0000256" key="5">
    <source>
        <dbReference type="ARBA" id="ARBA00022801"/>
    </source>
</evidence>
<dbReference type="PANTHER" id="PTHR37984">
    <property type="entry name" value="PROTEIN CBG26694"/>
    <property type="match status" value="1"/>
</dbReference>
<dbReference type="GO" id="GO:0004519">
    <property type="term" value="F:endonuclease activity"/>
    <property type="evidence" value="ECO:0007669"/>
    <property type="project" value="UniProtKB-KW"/>
</dbReference>
<evidence type="ECO:0000256" key="1">
    <source>
        <dbReference type="ARBA" id="ARBA00022679"/>
    </source>
</evidence>
<reference evidence="8" key="1">
    <citation type="submission" date="2022-12" db="EMBL/GenBank/DDBJ databases">
        <authorList>
            <person name="Webb A."/>
        </authorList>
    </citation>
    <scope>NUCLEOTIDE SEQUENCE</scope>
    <source>
        <strain evidence="8">Pf2</strain>
    </source>
</reference>
<sequence>MKPAEKNYPVHDKELLAMRYALIKFRVHLLDERTFALYTDHASLRTAMKSPHLSQRMARWLSFFSEYNFVVHYKPGKTNILADALSRRPDYDPRTALSRQATDDEDDDDRCAMCVSLNLTRVTPEPCLFDEIFAAYKGDSDYADIIEYLRAPSDAALGALSRTKRDHIHRYSLDGDLLLYRIDQFDAPRTVIANDMDLRARIIHEYHDAPAGGHLGLEKTFAAVSRDFFWHHMYKWVRNWIRTCEICQRVKPPPSSQAPLRSLPIASEAWRSVSMDFIFGLASDSQARTGIVVFADRFSNMTHLVPVHAKITAAETAAHFIDAVFRHHGLPENIVSDRDPRLRPHFKRHFSSSSGQYC</sequence>
<keyword evidence="5" id="KW-0378">Hydrolase</keyword>
<feature type="domain" description="Integrase catalytic" evidence="7">
    <location>
        <begin position="260"/>
        <end position="358"/>
    </location>
</feature>
<dbReference type="SUPFAM" id="SSF53098">
    <property type="entry name" value="Ribonuclease H-like"/>
    <property type="match status" value="1"/>
</dbReference>
<dbReference type="GO" id="GO:0003964">
    <property type="term" value="F:RNA-directed DNA polymerase activity"/>
    <property type="evidence" value="ECO:0007669"/>
    <property type="project" value="UniProtKB-KW"/>
</dbReference>
<dbReference type="InterPro" id="IPR050951">
    <property type="entry name" value="Retrovirus_Pol_polyprotein"/>
</dbReference>
<comment type="caution">
    <text evidence="8">The sequence shown here is derived from an EMBL/GenBank/DDBJ whole genome shotgun (WGS) entry which is preliminary data.</text>
</comment>
<dbReference type="AlphaFoldDB" id="A0AAV0TTM9"/>
<dbReference type="GO" id="GO:0003676">
    <property type="term" value="F:nucleic acid binding"/>
    <property type="evidence" value="ECO:0007669"/>
    <property type="project" value="InterPro"/>
</dbReference>
<dbReference type="EMBL" id="CANTFK010000785">
    <property type="protein sequence ID" value="CAI5727321.1"/>
    <property type="molecule type" value="Genomic_DNA"/>
</dbReference>
<evidence type="ECO:0000256" key="4">
    <source>
        <dbReference type="ARBA" id="ARBA00022759"/>
    </source>
</evidence>
<evidence type="ECO:0000259" key="7">
    <source>
        <dbReference type="PROSITE" id="PS50994"/>
    </source>
</evidence>
<dbReference type="Pfam" id="PF17917">
    <property type="entry name" value="RT_RNaseH"/>
    <property type="match status" value="1"/>
</dbReference>
<proteinExistence type="predicted"/>
<dbReference type="InterPro" id="IPR001584">
    <property type="entry name" value="Integrase_cat-core"/>
</dbReference>
<evidence type="ECO:0000313" key="8">
    <source>
        <dbReference type="EMBL" id="CAI5727321.1"/>
    </source>
</evidence>
<dbReference type="PROSITE" id="PS50994">
    <property type="entry name" value="INTEGRASE"/>
    <property type="match status" value="1"/>
</dbReference>
<dbReference type="InterPro" id="IPR012337">
    <property type="entry name" value="RNaseH-like_sf"/>
</dbReference>
<name>A0AAV0TTM9_9STRA</name>
<organism evidence="8 9">
    <name type="scientific">Peronospora farinosa</name>
    <dbReference type="NCBI Taxonomy" id="134698"/>
    <lineage>
        <taxon>Eukaryota</taxon>
        <taxon>Sar</taxon>
        <taxon>Stramenopiles</taxon>
        <taxon>Oomycota</taxon>
        <taxon>Peronosporomycetes</taxon>
        <taxon>Peronosporales</taxon>
        <taxon>Peronosporaceae</taxon>
        <taxon>Peronospora</taxon>
    </lineage>
</organism>
<dbReference type="GO" id="GO:0016787">
    <property type="term" value="F:hydrolase activity"/>
    <property type="evidence" value="ECO:0007669"/>
    <property type="project" value="UniProtKB-KW"/>
</dbReference>
<dbReference type="CDD" id="cd09274">
    <property type="entry name" value="RNase_HI_RT_Ty3"/>
    <property type="match status" value="1"/>
</dbReference>
<gene>
    <name evidence="8" type="ORF">PFR002_LOCUS5549</name>
</gene>
<evidence type="ECO:0000313" key="9">
    <source>
        <dbReference type="Proteomes" id="UP001159659"/>
    </source>
</evidence>
<dbReference type="SUPFAM" id="SSF56672">
    <property type="entry name" value="DNA/RNA polymerases"/>
    <property type="match status" value="1"/>
</dbReference>
<protein>
    <recommendedName>
        <fullName evidence="7">Integrase catalytic domain-containing protein</fullName>
    </recommendedName>
</protein>
<evidence type="ECO:0000256" key="6">
    <source>
        <dbReference type="ARBA" id="ARBA00022918"/>
    </source>
</evidence>
<dbReference type="PANTHER" id="PTHR37984:SF5">
    <property type="entry name" value="PROTEIN NYNRIN-LIKE"/>
    <property type="match status" value="1"/>
</dbReference>
<dbReference type="GO" id="GO:0015074">
    <property type="term" value="P:DNA integration"/>
    <property type="evidence" value="ECO:0007669"/>
    <property type="project" value="InterPro"/>
</dbReference>
<keyword evidence="6" id="KW-0695">RNA-directed DNA polymerase</keyword>
<keyword evidence="1" id="KW-0808">Transferase</keyword>
<dbReference type="InterPro" id="IPR043502">
    <property type="entry name" value="DNA/RNA_pol_sf"/>
</dbReference>
<dbReference type="Gene3D" id="3.30.420.10">
    <property type="entry name" value="Ribonuclease H-like superfamily/Ribonuclease H"/>
    <property type="match status" value="1"/>
</dbReference>
<dbReference type="Gene3D" id="1.10.340.70">
    <property type="match status" value="1"/>
</dbReference>
<accession>A0AAV0TTM9</accession>
<evidence type="ECO:0000256" key="3">
    <source>
        <dbReference type="ARBA" id="ARBA00022722"/>
    </source>
</evidence>
<dbReference type="InterPro" id="IPR041373">
    <property type="entry name" value="RT_RNaseH"/>
</dbReference>
<dbReference type="FunFam" id="1.10.340.70:FF:000001">
    <property type="entry name" value="Retrovirus-related Pol polyprotein from transposon gypsy-like Protein"/>
    <property type="match status" value="1"/>
</dbReference>